<organism evidence="3 4">
    <name type="scientific">Heliorestis convoluta</name>
    <dbReference type="NCBI Taxonomy" id="356322"/>
    <lineage>
        <taxon>Bacteria</taxon>
        <taxon>Bacillati</taxon>
        <taxon>Bacillota</taxon>
        <taxon>Clostridia</taxon>
        <taxon>Eubacteriales</taxon>
        <taxon>Heliobacteriaceae</taxon>
        <taxon>Heliorestis</taxon>
    </lineage>
</organism>
<dbReference type="CDD" id="cd17906">
    <property type="entry name" value="CheX"/>
    <property type="match status" value="1"/>
</dbReference>
<dbReference type="InterPro" id="IPR028976">
    <property type="entry name" value="CheC-like_sf"/>
</dbReference>
<dbReference type="GO" id="GO:0006935">
    <property type="term" value="P:chemotaxis"/>
    <property type="evidence" value="ECO:0007669"/>
    <property type="project" value="UniProtKB-KW"/>
</dbReference>
<dbReference type="InterPro" id="IPR038756">
    <property type="entry name" value="CheX-like"/>
</dbReference>
<dbReference type="Proteomes" id="UP000366051">
    <property type="component" value="Chromosome"/>
</dbReference>
<keyword evidence="1" id="KW-0145">Chemotaxis</keyword>
<dbReference type="PANTHER" id="PTHR39452">
    <property type="entry name" value="CHEY-P PHOSPHATASE CHEX"/>
    <property type="match status" value="1"/>
</dbReference>
<protein>
    <submittedName>
        <fullName evidence="3">Chemotaxis protein CheX</fullName>
    </submittedName>
</protein>
<evidence type="ECO:0000313" key="4">
    <source>
        <dbReference type="Proteomes" id="UP000366051"/>
    </source>
</evidence>
<proteinExistence type="predicted"/>
<dbReference type="Gene3D" id="3.40.1550.10">
    <property type="entry name" value="CheC-like"/>
    <property type="match status" value="1"/>
</dbReference>
<sequence>MDMNMINPVINAFNQIMPQLGFSHIEEKDTAVLVDKHLDNRGIFINVSVVGPLKGSILIGMDLTSAKHIASKMMMGMPVSELDDMAVSALSELGNMVCATSCTLYSNEGIVGLDISPPNIIAGEKGQVMLSVPKAMKATFVVDDIDMDIYVGLVSQ</sequence>
<dbReference type="AlphaFoldDB" id="A0A5Q2MYQ4"/>
<dbReference type="OrthoDB" id="9788100at2"/>
<keyword evidence="4" id="KW-1185">Reference proteome</keyword>
<gene>
    <name evidence="3" type="ORF">FTV88_0340</name>
</gene>
<evidence type="ECO:0000313" key="3">
    <source>
        <dbReference type="EMBL" id="QGG46519.1"/>
    </source>
</evidence>
<dbReference type="EMBL" id="CP045875">
    <property type="protein sequence ID" value="QGG46519.1"/>
    <property type="molecule type" value="Genomic_DNA"/>
</dbReference>
<dbReference type="KEGG" id="hcv:FTV88_0340"/>
<feature type="domain" description="Chemotaxis phosphatase CheX-like" evidence="2">
    <location>
        <begin position="46"/>
        <end position="128"/>
    </location>
</feature>
<dbReference type="SUPFAM" id="SSF103039">
    <property type="entry name" value="CheC-like"/>
    <property type="match status" value="1"/>
</dbReference>
<dbReference type="Pfam" id="PF13690">
    <property type="entry name" value="CheX"/>
    <property type="match status" value="1"/>
</dbReference>
<dbReference type="PANTHER" id="PTHR39452:SF1">
    <property type="entry name" value="CHEY-P PHOSPHATASE CHEX"/>
    <property type="match status" value="1"/>
</dbReference>
<evidence type="ECO:0000256" key="1">
    <source>
        <dbReference type="ARBA" id="ARBA00022500"/>
    </source>
</evidence>
<evidence type="ECO:0000259" key="2">
    <source>
        <dbReference type="Pfam" id="PF13690"/>
    </source>
</evidence>
<dbReference type="RefSeq" id="WP_153724079.1">
    <property type="nucleotide sequence ID" value="NZ_CP045875.1"/>
</dbReference>
<accession>A0A5Q2MYQ4</accession>
<name>A0A5Q2MYQ4_9FIRM</name>
<reference evidence="4" key="1">
    <citation type="submission" date="2019-11" db="EMBL/GenBank/DDBJ databases">
        <title>Genome sequence of Heliorestis convoluta strain HH, an alkaliphilic and minimalistic phototrophic bacterium from a soda lake in Egypt.</title>
        <authorList>
            <person name="Dewey E.D."/>
            <person name="Stokes L.M."/>
            <person name="Burchell B.M."/>
            <person name="Shaffer K.N."/>
            <person name="Huntington A.M."/>
            <person name="Baker J.M."/>
            <person name="Nadendla S."/>
            <person name="Giglio M.G."/>
            <person name="Touchman J.W."/>
            <person name="Blankenship R.E."/>
            <person name="Madigan M.T."/>
            <person name="Sattley W.M."/>
        </authorList>
    </citation>
    <scope>NUCLEOTIDE SEQUENCE [LARGE SCALE GENOMIC DNA]</scope>
    <source>
        <strain evidence="4">HH</strain>
    </source>
</reference>
<dbReference type="InterPro" id="IPR028051">
    <property type="entry name" value="CheX-like_dom"/>
</dbReference>